<evidence type="ECO:0000256" key="2">
    <source>
        <dbReference type="PROSITE-ProRule" id="PRU00221"/>
    </source>
</evidence>
<dbReference type="GeneID" id="141449061"/>
<comment type="subcellular location">
    <subcellularLocation>
        <location evidence="1">Cytoplasmic vesicle</location>
        <location evidence="1">Autophagosome</location>
    </subcellularLocation>
</comment>
<dbReference type="PROSITE" id="PS50082">
    <property type="entry name" value="WD_REPEATS_2"/>
    <property type="match status" value="1"/>
</dbReference>
<reference evidence="6" key="1">
    <citation type="submission" date="2025-05" db="UniProtKB">
        <authorList>
            <consortium name="EnsemblMetazoa"/>
        </authorList>
    </citation>
    <scope>IDENTIFICATION</scope>
</reference>
<dbReference type="PANTHER" id="PTHR44662:SF1">
    <property type="entry name" value="WD REPEAT-CONTAINING PROTEIN 81"/>
    <property type="match status" value="1"/>
</dbReference>
<accession>A0ABL0EJQ6</accession>
<dbReference type="PROSITE" id="PS50294">
    <property type="entry name" value="WD_REPEATS_REGION"/>
    <property type="match status" value="1"/>
</dbReference>
<dbReference type="SUPFAM" id="SSF81837">
    <property type="entry name" value="BEACH domain"/>
    <property type="match status" value="1"/>
</dbReference>
<evidence type="ECO:0000259" key="5">
    <source>
        <dbReference type="PROSITE" id="PS50197"/>
    </source>
</evidence>
<dbReference type="SUPFAM" id="SSF56112">
    <property type="entry name" value="Protein kinase-like (PK-like)"/>
    <property type="match status" value="1"/>
</dbReference>
<dbReference type="InterPro" id="IPR001680">
    <property type="entry name" value="WD40_rpt"/>
</dbReference>
<organism evidence="6 7">
    <name type="scientific">Rhodnius prolixus</name>
    <name type="common">Triatomid bug</name>
    <dbReference type="NCBI Taxonomy" id="13249"/>
    <lineage>
        <taxon>Eukaryota</taxon>
        <taxon>Metazoa</taxon>
        <taxon>Ecdysozoa</taxon>
        <taxon>Arthropoda</taxon>
        <taxon>Hexapoda</taxon>
        <taxon>Insecta</taxon>
        <taxon>Pterygota</taxon>
        <taxon>Neoptera</taxon>
        <taxon>Paraneoptera</taxon>
        <taxon>Hemiptera</taxon>
        <taxon>Heteroptera</taxon>
        <taxon>Panheteroptera</taxon>
        <taxon>Cimicomorpha</taxon>
        <taxon>Reduviidae</taxon>
        <taxon>Triatominae</taxon>
        <taxon>Rhodnius</taxon>
    </lineage>
</organism>
<evidence type="ECO:0000313" key="6">
    <source>
        <dbReference type="EnsemblMetazoa" id="RPRC017788.P54"/>
    </source>
</evidence>
<name>A0ABL0EJQ6_RHOPR</name>
<feature type="domain" description="BEACH" evidence="5">
    <location>
        <begin position="292"/>
        <end position="557"/>
    </location>
</feature>
<feature type="region of interest" description="Disordered" evidence="4">
    <location>
        <begin position="972"/>
        <end position="1001"/>
    </location>
</feature>
<evidence type="ECO:0000256" key="1">
    <source>
        <dbReference type="ARBA" id="ARBA00004419"/>
    </source>
</evidence>
<dbReference type="CDD" id="cd06071">
    <property type="entry name" value="Beach"/>
    <property type="match status" value="1"/>
</dbReference>
<feature type="repeat" description="WD" evidence="2">
    <location>
        <begin position="1494"/>
        <end position="1529"/>
    </location>
</feature>
<dbReference type="Pfam" id="PF02138">
    <property type="entry name" value="Beach"/>
    <property type="match status" value="1"/>
</dbReference>
<dbReference type="SUPFAM" id="SSF50978">
    <property type="entry name" value="WD40 repeat-like"/>
    <property type="match status" value="1"/>
</dbReference>
<protein>
    <recommendedName>
        <fullName evidence="5">BEACH domain-containing protein</fullName>
    </recommendedName>
</protein>
<sequence>MAHSAVNTELNIPKKYTKPGTRYDRIEAIVNKTWLRQFVKHRRVPEFILHDKLSDEEAFSLLQQGEKFTLGWQKIIISVIRKEEKLVIPLPRVKLGSKPEVQLSLSQILQYVSHTNYKNLWKEAFKKFNHGWTPKDRSDNSYVQLTEQSALIRDVLSRTYGAPLIRLHESQCYQDNNYSQHANLLPASFIVESNHNFFIIHECSLDYTVQDCVTFSPSLLAGSYAKPMFIVYQLLRLMRHLHDMGLVLGNINLSDIYIGQDLWIQVLPCLTDNIHSAPGQIIRTETEIPPHQDTDGAAELGRLTEAWAYRALSNFDYLCELNRLAGRREGDPRSHYVLPWVTDFSCRSGANWRDLTKSKFRLNKGDRQLDLTYDLPSNATQAQIPHHVPDVLSEITYYVYLARVTPKTVLCKYVRPQWVPAEYPASIQRLQAWSPDECIPEFFTSPSVFKSIHSDLCDLEVPPWCSSPNEFIAKHRAALESQHVSERLHHWIDLTFGYKLSGIAAVKSKNVCLTLVDGHKELTGSGVVQLFMAPHPHRLTLSPFWTKIPPRIHHHRRKNCPEEDDGHSTGLEEEEPASSTALSISKLISRSRTSLIVSKSSPMSSTSVESEKNISSCIVLPKDYNPVAALQAVEALHSFTWSTCLHVPDCASSSSQPSHQQAQMQLCKQIVAARRAIEMQVLGCLIVEMFLADKMRVYGAGGLKKTTFRERLAHCRSMVFTSQTCQLPRCVTALVHLLIQRSNSNGSGEFPSITETGVPPPSAHQLLQPLLTSSCLVHFPKVFPRLYTVLVSTISYTRALAELTSTTLIDITSQVIIRKISELKVKNLANNIEQLLDENDASLDLILPYILDMLRSPQTDVLAAWYLFDHIARALGPKKTNKVLLEPMLHLYDGEHPSEPLLLKKRIKLYHRSFLIRLTVRFGLATFLESFIVPLVEAVGGYHDYDQNNSGTHSHLACCEVEEAVEADVNMPLSPLDEDSSADSEKASSSQQTHADLPDDNVEPEVFHFEEDSNEESSKIGPKSAISLQNLLIENLDPQALDERESEESNVRLNEGNREGDAFTSEGSWRRKSYANVKHLHLDCDPPDVEYSKVCEVSAESVIWLSHRLGPVLTARHLSRNLLRMLALCYAGNLAPVAPSSLPTTSVVIGDNNAYHLLRCLTAIAGLYGEQVIVVQYIGHMLDLVSVCRRRLTAGLEGALVGCLTLLSQTLGNLSDEVLSECLPDQIVKGLVDPSLRIMASCSVCPPSGADGRRALALKLLSVLTAVTRRATHAHRLHLLGTVQRFFLAFSKAYGHVPDKILDVSVEGEIKVKNKVKEDIYESPPLSITQSEIDPQRSQAQQELRDTLSPEFAYLAFTPFANFFGESTMQQTLRNYDLIKELCKEYIEERSATGCPIPGTRDIEPAEVVEAVSERPTHVGTFSNVVVVGNRIDIQEPVPKNGNHSIEEDTQKVRRVESVRRHLHGNWLAYWEHELGRSNKDNKLNIKQIKLQSFVGHNNSVKHIIVLASENSFMSASRDKTVKLWSLRSQGDGNDASSPQWTYSGHRKSVLCLGFVERHRLSVSCDSVVHVWDPFIGRLVTVVDPTSPPVNALTPVAAPSSSVLCATTDSTVKTLDIRSGTFVNELKVSQNPGGLIRCLVLSPNSSWLALGQASGIITILDLTTGSVLLSWKAHEAEILQLIAVDDHTLISSALNQAVSVWNINDGKLINLLKGPTEPVHCLEMVSEELLFGTTANRIGVHTDIGSTSSFSSTRLRSDTFKGVLTSLAVLPLNRLLLLGADTGHITLIC</sequence>
<feature type="region of interest" description="Disordered" evidence="4">
    <location>
        <begin position="1039"/>
        <end position="1065"/>
    </location>
</feature>
<dbReference type="SMART" id="SM01026">
    <property type="entry name" value="Beach"/>
    <property type="match status" value="1"/>
</dbReference>
<keyword evidence="3" id="KW-0175">Coiled coil</keyword>
<dbReference type="InterPro" id="IPR036372">
    <property type="entry name" value="BEACH_dom_sf"/>
</dbReference>
<feature type="compositionally biased region" description="Basic and acidic residues" evidence="4">
    <location>
        <begin position="1041"/>
        <end position="1061"/>
    </location>
</feature>
<dbReference type="EMBL" id="ACPB03000196">
    <property type="status" value="NOT_ANNOTATED_CDS"/>
    <property type="molecule type" value="Genomic_DNA"/>
</dbReference>
<dbReference type="InterPro" id="IPR036322">
    <property type="entry name" value="WD40_repeat_dom_sf"/>
</dbReference>
<dbReference type="InterPro" id="IPR000409">
    <property type="entry name" value="BEACH_dom"/>
</dbReference>
<dbReference type="RefSeq" id="XP_073974205.1">
    <property type="nucleotide sequence ID" value="XM_074118104.1"/>
</dbReference>
<dbReference type="PANTHER" id="PTHR44662">
    <property type="entry name" value="WD REPEAT-CONTAINING PROTEIN 81"/>
    <property type="match status" value="1"/>
</dbReference>
<feature type="coiled-coil region" evidence="3">
    <location>
        <begin position="818"/>
        <end position="845"/>
    </location>
</feature>
<dbReference type="InterPro" id="IPR015943">
    <property type="entry name" value="WD40/YVTN_repeat-like_dom_sf"/>
</dbReference>
<dbReference type="PROSITE" id="PS50197">
    <property type="entry name" value="BEACH"/>
    <property type="match status" value="1"/>
</dbReference>
<dbReference type="EnsemblMetazoa" id="RPRC017788.R54">
    <property type="protein sequence ID" value="RPRC017788.P54"/>
    <property type="gene ID" value="RPRC017788"/>
</dbReference>
<evidence type="ECO:0000256" key="3">
    <source>
        <dbReference type="SAM" id="Coils"/>
    </source>
</evidence>
<evidence type="ECO:0000313" key="7">
    <source>
        <dbReference type="Proteomes" id="UP000015103"/>
    </source>
</evidence>
<proteinExistence type="predicted"/>
<dbReference type="InterPro" id="IPR011009">
    <property type="entry name" value="Kinase-like_dom_sf"/>
</dbReference>
<dbReference type="Proteomes" id="UP000015103">
    <property type="component" value="Unassembled WGS sequence"/>
</dbReference>
<dbReference type="SMART" id="SM00320">
    <property type="entry name" value="WD40"/>
    <property type="match status" value="5"/>
</dbReference>
<keyword evidence="2" id="KW-0853">WD repeat</keyword>
<dbReference type="Gene3D" id="2.130.10.10">
    <property type="entry name" value="YVTN repeat-like/Quinoprotein amine dehydrogenase"/>
    <property type="match status" value="2"/>
</dbReference>
<dbReference type="Gene3D" id="1.10.1540.10">
    <property type="entry name" value="BEACH domain"/>
    <property type="match status" value="1"/>
</dbReference>
<dbReference type="InterPro" id="IPR052651">
    <property type="entry name" value="WDR81"/>
</dbReference>
<keyword evidence="7" id="KW-1185">Reference proteome</keyword>
<evidence type="ECO:0000256" key="4">
    <source>
        <dbReference type="SAM" id="MobiDB-lite"/>
    </source>
</evidence>
<feature type="region of interest" description="Disordered" evidence="4">
    <location>
        <begin position="555"/>
        <end position="580"/>
    </location>
</feature>
<dbReference type="Pfam" id="PF00400">
    <property type="entry name" value="WD40"/>
    <property type="match status" value="2"/>
</dbReference>